<dbReference type="InterPro" id="IPR010941">
    <property type="entry name" value="PhaC_N"/>
</dbReference>
<dbReference type="InterPro" id="IPR010963">
    <property type="entry name" value="PHA_synth_I"/>
</dbReference>
<dbReference type="EMBL" id="NOXU01000030">
    <property type="protein sequence ID" value="OYQ33827.1"/>
    <property type="molecule type" value="Genomic_DNA"/>
</dbReference>
<evidence type="ECO:0000256" key="4">
    <source>
        <dbReference type="ARBA" id="ARBA00023315"/>
    </source>
</evidence>
<evidence type="ECO:0000313" key="7">
    <source>
        <dbReference type="Proteomes" id="UP000216998"/>
    </source>
</evidence>
<dbReference type="GO" id="GO:0016746">
    <property type="term" value="F:acyltransferase activity"/>
    <property type="evidence" value="ECO:0007669"/>
    <property type="project" value="UniProtKB-KW"/>
</dbReference>
<proteinExistence type="predicted"/>
<evidence type="ECO:0000256" key="3">
    <source>
        <dbReference type="ARBA" id="ARBA00022679"/>
    </source>
</evidence>
<gene>
    <name evidence="6" type="ORF">CHU95_14480</name>
</gene>
<keyword evidence="2" id="KW-0963">Cytoplasm</keyword>
<dbReference type="SUPFAM" id="SSF53474">
    <property type="entry name" value="alpha/beta-Hydrolases"/>
    <property type="match status" value="1"/>
</dbReference>
<dbReference type="PANTHER" id="PTHR36837">
    <property type="entry name" value="POLY(3-HYDROXYALKANOATE) POLYMERASE SUBUNIT PHAC"/>
    <property type="match status" value="1"/>
</dbReference>
<dbReference type="InterPro" id="IPR051321">
    <property type="entry name" value="PHA/PHB_synthase"/>
</dbReference>
<evidence type="ECO:0000256" key="2">
    <source>
        <dbReference type="ARBA" id="ARBA00022490"/>
    </source>
</evidence>
<evidence type="ECO:0000313" key="6">
    <source>
        <dbReference type="EMBL" id="OYQ33827.1"/>
    </source>
</evidence>
<comment type="caution">
    <text evidence="6">The sequence shown here is derived from an EMBL/GenBank/DDBJ whole genome shotgun (WGS) entry which is preliminary data.</text>
</comment>
<dbReference type="InterPro" id="IPR029058">
    <property type="entry name" value="AB_hydrolase_fold"/>
</dbReference>
<dbReference type="GO" id="GO:0042619">
    <property type="term" value="P:poly-hydroxybutyrate biosynthetic process"/>
    <property type="evidence" value="ECO:0007669"/>
    <property type="project" value="InterPro"/>
</dbReference>
<organism evidence="6 7">
    <name type="scientific">Niveispirillum lacus</name>
    <dbReference type="NCBI Taxonomy" id="1981099"/>
    <lineage>
        <taxon>Bacteria</taxon>
        <taxon>Pseudomonadati</taxon>
        <taxon>Pseudomonadota</taxon>
        <taxon>Alphaproteobacteria</taxon>
        <taxon>Rhodospirillales</taxon>
        <taxon>Azospirillaceae</taxon>
        <taxon>Niveispirillum</taxon>
    </lineage>
</organism>
<dbReference type="RefSeq" id="WP_094457264.1">
    <property type="nucleotide sequence ID" value="NZ_NOXU01000030.1"/>
</dbReference>
<dbReference type="GO" id="GO:0005737">
    <property type="term" value="C:cytoplasm"/>
    <property type="evidence" value="ECO:0007669"/>
    <property type="project" value="UniProtKB-SubCell"/>
</dbReference>
<dbReference type="Pfam" id="PF07167">
    <property type="entry name" value="PhaC_N"/>
    <property type="match status" value="1"/>
</dbReference>
<dbReference type="NCBIfam" id="TIGR01838">
    <property type="entry name" value="PHA_synth_I"/>
    <property type="match status" value="1"/>
</dbReference>
<dbReference type="Proteomes" id="UP000216998">
    <property type="component" value="Unassembled WGS sequence"/>
</dbReference>
<comment type="subcellular location">
    <subcellularLocation>
        <location evidence="1">Cytoplasm</location>
    </subcellularLocation>
</comment>
<dbReference type="PANTHER" id="PTHR36837:SF5">
    <property type="entry name" value="POLY-3-HYDROXYBUTYRATE SYNTHASE"/>
    <property type="match status" value="1"/>
</dbReference>
<feature type="domain" description="Poly-beta-hydroxybutyrate polymerase N-terminal" evidence="5">
    <location>
        <begin position="107"/>
        <end position="279"/>
    </location>
</feature>
<accession>A0A255YX57</accession>
<keyword evidence="3" id="KW-0808">Transferase</keyword>
<name>A0A255YX57_9PROT</name>
<protein>
    <submittedName>
        <fullName evidence="6">Class I poly(R)-hydroxyalkanoic acid synthase</fullName>
    </submittedName>
</protein>
<dbReference type="Gene3D" id="3.40.50.1820">
    <property type="entry name" value="alpha/beta hydrolase"/>
    <property type="match status" value="1"/>
</dbReference>
<evidence type="ECO:0000259" key="5">
    <source>
        <dbReference type="Pfam" id="PF07167"/>
    </source>
</evidence>
<reference evidence="6 7" key="1">
    <citation type="submission" date="2017-07" db="EMBL/GenBank/DDBJ databases">
        <title>Niveispirillum cyanobacteriorum sp. nov., isolated from cyanobacterial aggregates in a eutrophic lake.</title>
        <authorList>
            <person name="Cai H."/>
        </authorList>
    </citation>
    <scope>NUCLEOTIDE SEQUENCE [LARGE SCALE GENOMIC DNA]</scope>
    <source>
        <strain evidence="7">TH1-14</strain>
    </source>
</reference>
<keyword evidence="7" id="KW-1185">Reference proteome</keyword>
<sequence>MAEPQSPEIKIPDPVEMSRNVARIAEQSQRLVADFLQRQSGGDASASQSMMHIGAAFMEMTARMMADPAKLMQAQMSLWQDYLSLWQRTTQRLLGQEAAPVVAPAKEDKRFKDSAWDENALFDYIKQSYLLTARWLQSTVQEVEGMDDKTAKKVDFYTRQFVDAMAPSNFVLTNPEVLRATIESGGENLVKGLENLLGDLERGKGQLAISMTDYKKFEVGKNIAATPGQVVYQNELMQLIQYNPTTEQQHKRPLLIVPPWINKFYILDLRPANSLVKWLCDQGHTVFIVSWVNPDEALAAKTWEDYMTLGPLAAIDAIEQATGESEINMVGYCIGGTLTASTLAYMAEKGDDRVKSVLYLVTLTDFTEPGELSVFIDEEQLAALEEKMNSQGYLNGQSMATTFNMLRANDLIWSFVVNNYLLGKDPFPFDLLYWNSDATRMPAAMHSFYLRNMYQRNLLVKPCGLTLKGVEIDLSRIKTPTFMLSTREDHITPWKSTYAATQLYGGPVKFVLAASGHIAGVVNPPSANKYSHFLNTKLPKDPEQWLAGARQVEGSWWPEYAKWVQKYAGPKVPARQPGDGKLTPIEPAPGSYVKVRVVE</sequence>
<dbReference type="AlphaFoldDB" id="A0A255YX57"/>
<dbReference type="OrthoDB" id="7208816at2"/>
<keyword evidence="4" id="KW-0012">Acyltransferase</keyword>
<evidence type="ECO:0000256" key="1">
    <source>
        <dbReference type="ARBA" id="ARBA00004496"/>
    </source>
</evidence>